<reference evidence="6" key="2">
    <citation type="submission" date="2025-08" db="UniProtKB">
        <authorList>
            <consortium name="RefSeq"/>
        </authorList>
    </citation>
    <scope>IDENTIFICATION</scope>
</reference>
<keyword evidence="1" id="KW-0328">Glycosyltransferase</keyword>
<dbReference type="AlphaFoldDB" id="A0AB40B2N3"/>
<evidence type="ECO:0000256" key="4">
    <source>
        <dbReference type="SAM" id="MobiDB-lite"/>
    </source>
</evidence>
<dbReference type="Pfam" id="PF01501">
    <property type="entry name" value="Glyco_transf_8"/>
    <property type="match status" value="1"/>
</dbReference>
<evidence type="ECO:0000256" key="2">
    <source>
        <dbReference type="ARBA" id="ARBA00023211"/>
    </source>
</evidence>
<dbReference type="Gene3D" id="3.90.550.10">
    <property type="entry name" value="Spore Coat Polysaccharide Biosynthesis Protein SpsA, Chain A"/>
    <property type="match status" value="1"/>
</dbReference>
<dbReference type="GeneID" id="120258069"/>
<evidence type="ECO:0000256" key="3">
    <source>
        <dbReference type="RuleBase" id="RU362027"/>
    </source>
</evidence>
<evidence type="ECO:0000256" key="1">
    <source>
        <dbReference type="ARBA" id="ARBA00022676"/>
    </source>
</evidence>
<name>A0AB40B2N3_DIOCR</name>
<gene>
    <name evidence="6" type="primary">LOC120258069</name>
</gene>
<dbReference type="PANTHER" id="PTHR11183">
    <property type="entry name" value="GLYCOGENIN SUBFAMILY MEMBER"/>
    <property type="match status" value="1"/>
</dbReference>
<dbReference type="RefSeq" id="XP_039121348.1">
    <property type="nucleotide sequence ID" value="XM_039265414.1"/>
</dbReference>
<proteinExistence type="inferred from homology"/>
<dbReference type="SUPFAM" id="SSF53448">
    <property type="entry name" value="Nucleotide-diphospho-sugar transferases"/>
    <property type="match status" value="1"/>
</dbReference>
<dbReference type="Proteomes" id="UP001515500">
    <property type="component" value="Chromosome 1"/>
</dbReference>
<dbReference type="InterPro" id="IPR002495">
    <property type="entry name" value="Glyco_trans_8"/>
</dbReference>
<dbReference type="InterPro" id="IPR029044">
    <property type="entry name" value="Nucleotide-diphossugar_trans"/>
</dbReference>
<dbReference type="GO" id="GO:0016757">
    <property type="term" value="F:glycosyltransferase activity"/>
    <property type="evidence" value="ECO:0007669"/>
    <property type="project" value="UniProtKB-KW"/>
</dbReference>
<keyword evidence="2" id="KW-0464">Manganese</keyword>
<keyword evidence="5" id="KW-1185">Reference proteome</keyword>
<organism evidence="5 6">
    <name type="scientific">Dioscorea cayennensis subsp. rotundata</name>
    <name type="common">White Guinea yam</name>
    <name type="synonym">Dioscorea rotundata</name>
    <dbReference type="NCBI Taxonomy" id="55577"/>
    <lineage>
        <taxon>Eukaryota</taxon>
        <taxon>Viridiplantae</taxon>
        <taxon>Streptophyta</taxon>
        <taxon>Embryophyta</taxon>
        <taxon>Tracheophyta</taxon>
        <taxon>Spermatophyta</taxon>
        <taxon>Magnoliopsida</taxon>
        <taxon>Liliopsida</taxon>
        <taxon>Dioscoreales</taxon>
        <taxon>Dioscoreaceae</taxon>
        <taxon>Dioscorea</taxon>
    </lineage>
</organism>
<accession>A0AB40B2N3</accession>
<evidence type="ECO:0000313" key="5">
    <source>
        <dbReference type="Proteomes" id="UP001515500"/>
    </source>
</evidence>
<protein>
    <recommendedName>
        <fullName evidence="3">Hexosyltransferase</fullName>
        <ecNumber evidence="3">2.4.1.-</ecNumber>
    </recommendedName>
</protein>
<feature type="compositionally biased region" description="Polar residues" evidence="4">
    <location>
        <begin position="14"/>
        <end position="24"/>
    </location>
</feature>
<sequence>MGFDFFNRRSVAIDSSGSPSSLTAKSGGKGSTLERKTSARIDIPMGDMLCFGEPKKSDGRKEDEEGGTTNYFLNMFFKKSYKPIPVVYNLVLAMLWCHPENVELEKVKVVHYRAAESKPWRYTRQETNMDREDIKKLVAKWWEIYNDESLDFIKAEDKVEIEVEEEGFSKPLIMAAMQEPTIAYIPTPSAT</sequence>
<feature type="region of interest" description="Disordered" evidence="4">
    <location>
        <begin position="14"/>
        <end position="37"/>
    </location>
</feature>
<dbReference type="InterPro" id="IPR050587">
    <property type="entry name" value="GNT1/Glycosyltrans_8"/>
</dbReference>
<comment type="similarity">
    <text evidence="3">Belongs to the glycosyltransferase 8 family.</text>
</comment>
<keyword evidence="1" id="KW-0808">Transferase</keyword>
<dbReference type="EC" id="2.4.1.-" evidence="3"/>
<evidence type="ECO:0000313" key="6">
    <source>
        <dbReference type="RefSeq" id="XP_039121348.1"/>
    </source>
</evidence>
<reference evidence="5" key="1">
    <citation type="submission" date="2025-05" db="UniProtKB">
        <authorList>
            <consortium name="RefSeq"/>
        </authorList>
    </citation>
    <scope>NUCLEOTIDE SEQUENCE [LARGE SCALE GENOMIC DNA]</scope>
</reference>